<dbReference type="InParanoid" id="A0A1C7N6T1"/>
<dbReference type="STRING" id="101091.A0A1C7N6T1"/>
<keyword evidence="5" id="KW-1185">Reference proteome</keyword>
<dbReference type="CDD" id="cd05132">
    <property type="entry name" value="RasGAP_GAPA"/>
    <property type="match status" value="1"/>
</dbReference>
<dbReference type="GO" id="GO:0005096">
    <property type="term" value="F:GTPase activator activity"/>
    <property type="evidence" value="ECO:0007669"/>
    <property type="project" value="TreeGrafter"/>
</dbReference>
<dbReference type="Pfam" id="PF03836">
    <property type="entry name" value="RasGAP_C"/>
    <property type="match status" value="1"/>
</dbReference>
<dbReference type="InterPro" id="IPR008936">
    <property type="entry name" value="Rho_GTPase_activation_prot"/>
</dbReference>
<evidence type="ECO:0000256" key="2">
    <source>
        <dbReference type="SAM" id="MobiDB-lite"/>
    </source>
</evidence>
<dbReference type="InterPro" id="IPR023152">
    <property type="entry name" value="RasGAP_CS"/>
</dbReference>
<dbReference type="GO" id="GO:0046580">
    <property type="term" value="P:negative regulation of Ras protein signal transduction"/>
    <property type="evidence" value="ECO:0007669"/>
    <property type="project" value="TreeGrafter"/>
</dbReference>
<dbReference type="PANTHER" id="PTHR14149:SF17">
    <property type="entry name" value="GTPASE-ACTIVATING PROTEIN"/>
    <property type="match status" value="1"/>
</dbReference>
<gene>
    <name evidence="4" type="primary">gap1_0</name>
    <name evidence="4" type="ORF">A0J61_07601</name>
</gene>
<dbReference type="SUPFAM" id="SSF143885">
    <property type="entry name" value="RGC domain-like"/>
    <property type="match status" value="1"/>
</dbReference>
<dbReference type="PROSITE" id="PS50018">
    <property type="entry name" value="RAS_GTPASE_ACTIV_2"/>
    <property type="match status" value="1"/>
</dbReference>
<dbReference type="InterPro" id="IPR000593">
    <property type="entry name" value="RasGAP_C"/>
</dbReference>
<evidence type="ECO:0000313" key="5">
    <source>
        <dbReference type="Proteomes" id="UP000093000"/>
    </source>
</evidence>
<dbReference type="GO" id="GO:0005938">
    <property type="term" value="C:cell cortex"/>
    <property type="evidence" value="ECO:0007669"/>
    <property type="project" value="TreeGrafter"/>
</dbReference>
<dbReference type="EMBL" id="LUGH01000522">
    <property type="protein sequence ID" value="OBZ84346.1"/>
    <property type="molecule type" value="Genomic_DNA"/>
</dbReference>
<dbReference type="SUPFAM" id="SSF48350">
    <property type="entry name" value="GTPase activation domain, GAP"/>
    <property type="match status" value="1"/>
</dbReference>
<feature type="compositionally biased region" description="Low complexity" evidence="2">
    <location>
        <begin position="685"/>
        <end position="695"/>
    </location>
</feature>
<accession>A0A1C7N6T1</accession>
<keyword evidence="1" id="KW-0175">Coiled coil</keyword>
<dbReference type="Proteomes" id="UP000093000">
    <property type="component" value="Unassembled WGS sequence"/>
</dbReference>
<dbReference type="Gene3D" id="1.10.506.10">
    <property type="entry name" value="GTPase Activation - p120gap, domain 1"/>
    <property type="match status" value="1"/>
</dbReference>
<protein>
    <submittedName>
        <fullName evidence="4">GTPase-activating protein</fullName>
    </submittedName>
</protein>
<feature type="coiled-coil region" evidence="1">
    <location>
        <begin position="55"/>
        <end position="82"/>
    </location>
</feature>
<dbReference type="AlphaFoldDB" id="A0A1C7N6T1"/>
<dbReference type="FunCoup" id="A0A1C7N6T1">
    <property type="interactions" value="4"/>
</dbReference>
<proteinExistence type="predicted"/>
<dbReference type="PANTHER" id="PTHR14149">
    <property type="entry name" value="RAS GTPASE-ACTIVATING PROTEIN WITH IQ MOTIF"/>
    <property type="match status" value="1"/>
</dbReference>
<dbReference type="Pfam" id="PF00616">
    <property type="entry name" value="RasGAP"/>
    <property type="match status" value="1"/>
</dbReference>
<dbReference type="SMART" id="SM00323">
    <property type="entry name" value="RasGAP"/>
    <property type="match status" value="1"/>
</dbReference>
<sequence>MSTQDGSLSVEIRNGSVVRRAVTAAAANIRRRSTQHRFSQQYSVSLFYAMAAEEDSEVEDELALAQKRLRDLKTKISKESKNNFLLERDVRVLDSRIALLIQNRMALDDSSENIMNSIEDTDYSDTSSNLDSRKLQLYGNLFFLLQTEPQHIATLCRLVSLSEIDMLLQTVMFTLYGNQYESREENLLLTMFQSVLAAQFEATVEFGSLLRANTPVSRMLTTYTRRGPGQSYLKFVLSKNINQLLERKRDLNLQINPLKVFDEVVAEMEEKGTCPPDFCKSVTPEIAASNSEVQAKIKPRLEQLIAIANEYLQVIIDSLDYVPYGIRWVCKQIRSLTKRKYPEASESSISSLIGGFFFLRFINPAIVTPNAYMLIESNPDQNVRTTLTLIAKMLQNLANKPSYAKEAYMIPTNSFVTDNKQRINEFLNDLCEVSDFYDTLEMDQYMALSKRDLSINITPNEIYNTQALLKKHLDKLAPEPTHHLHILLDDLGPNVPEQIPRKNNRPIQLMLESRWEASSIIAQEQESLLNTDGENITQNDLLYMETKSTFVQIVRSLPHTIRNLDLIHIMEAAGSAKDTQIAIKGMKAQALLFELETAGVVNQQDGYRLLTKEIQLELSHLGDLKTRVINEMESLIHVYKAIIDHNRYLQSQLDTYKTYLNNVRAQSGHLTTEIPVQKRSGLWSSSASSDLSQTSNEYNTDPSCLKKPGDKLRKKSSGIFKFSHQQLEKDGVIVESDVPDQRKANIFLTLQCPMTGTFIISLHYKGRDKPILELDLKLDDLLEKQKEHDSILDLEYIKLNTSKVVQLLNKNFKSKNAVRRNFF</sequence>
<name>A0A1C7N6T1_9FUNG</name>
<dbReference type="InterPro" id="IPR001936">
    <property type="entry name" value="RasGAP_dom"/>
</dbReference>
<comment type="caution">
    <text evidence="4">The sequence shown here is derived from an EMBL/GenBank/DDBJ whole genome shotgun (WGS) entry which is preliminary data.</text>
</comment>
<feature type="domain" description="Ras-GAP" evidence="3">
    <location>
        <begin position="183"/>
        <end position="399"/>
    </location>
</feature>
<evidence type="ECO:0000256" key="1">
    <source>
        <dbReference type="SAM" id="Coils"/>
    </source>
</evidence>
<evidence type="ECO:0000313" key="4">
    <source>
        <dbReference type="EMBL" id="OBZ84346.1"/>
    </source>
</evidence>
<evidence type="ECO:0000259" key="3">
    <source>
        <dbReference type="PROSITE" id="PS50018"/>
    </source>
</evidence>
<organism evidence="4 5">
    <name type="scientific">Choanephora cucurbitarum</name>
    <dbReference type="NCBI Taxonomy" id="101091"/>
    <lineage>
        <taxon>Eukaryota</taxon>
        <taxon>Fungi</taxon>
        <taxon>Fungi incertae sedis</taxon>
        <taxon>Mucoromycota</taxon>
        <taxon>Mucoromycotina</taxon>
        <taxon>Mucoromycetes</taxon>
        <taxon>Mucorales</taxon>
        <taxon>Mucorineae</taxon>
        <taxon>Choanephoraceae</taxon>
        <taxon>Choanephoroideae</taxon>
        <taxon>Choanephora</taxon>
    </lineage>
</organism>
<reference evidence="4 5" key="1">
    <citation type="submission" date="2016-03" db="EMBL/GenBank/DDBJ databases">
        <title>Choanephora cucurbitarum.</title>
        <authorList>
            <person name="Min B."/>
            <person name="Park H."/>
            <person name="Park J.-H."/>
            <person name="Shin H.-D."/>
            <person name="Choi I.-G."/>
        </authorList>
    </citation>
    <scope>NUCLEOTIDE SEQUENCE [LARGE SCALE GENOMIC DNA]</scope>
    <source>
        <strain evidence="4 5">KUS-F28377</strain>
    </source>
</reference>
<feature type="region of interest" description="Disordered" evidence="2">
    <location>
        <begin position="685"/>
        <end position="704"/>
    </location>
</feature>
<dbReference type="OrthoDB" id="775356at2759"/>
<dbReference type="PROSITE" id="PS00509">
    <property type="entry name" value="RAS_GTPASE_ACTIV_1"/>
    <property type="match status" value="1"/>
</dbReference>